<sequence>MSTSPTNHYYASRPSSPSNSRTEHRPTSPPSNAQVRSQAIAKLKRAASLPRTPTGRRPSLGQQIPTAHAHGPPPDQPSDDYIRSFDSPQAGPSVPPVSPGRSDDQEILSPSPIDTSFDHANIYPSPMAAGMQRSASAASSYHMTTQSHLPYSSPMAAPYYTNTPPAGATPDCAAMQLAQSYLPSLTPTGLSPNPYPHSSGPVPGPGGRNTPSPLPTLGELRTLQRSNSNAARAKAMSKLTGGRSSPWKDEHALQDSPSRAGVSLQRAGTLGAPRMLGMPIAQNDYTESTSAKANDDVSTSFIEPRPRLQRSFTVSSSNMGEERRSAVGRRMVERLAERKAARQKEEEEVRRLWEERRAAPEAVLGRDVGGFDPKRQSVEESVDVENGTADNDLLTPADRPSKRSFAGTDNASNGHDLLVVPDRSVSRGTMLSTQEPFEYESHLRRSLSSRTARGAVGTVAEPIPAIASADEEVEASVEQLEADAGPDEGESSGEDAVDDDSPLLPPQPSFATPTRYTPHSSTSTQSTMQGSQSPGSSTLSGLDSMMFVVGGTGGPGVAGLRGIDRPVEHNWPSEVEGSDWGTPAKEHQATFTYSPALHTTSAFVHQHDAGEESHPNENTEGDQISPPSRGSGRPDSAMSWEEVGGKEDQETRVPTDINYHKKSGSISAKIGRTVKQAMRKRSQSRSSVTSSNGSPPTSPRHRGAGASRRGSESSVSPSRVSVSRSMSRNGGQTTQHQPSVSSLAPSIAGPSESSATSVILQHQLSNDPSQVSFLPRANLSDPRIHSSKLSPFPGMAQLEARKNSENGSFLEEPPKLLHQVSDSVVPSLQRSSSSVGGVGGDSIYALPLPQQDVSSRRASTDSVTKRRWLSKAFGQQLSPRSSGSLSRKNSTSVDHHGDTNTLGQGAMVISSDIDPFAAPPPPPATIKPIRHRSISPSVSVVPEGSEEGSRNTRFTATRGDVVSSVLEEEPGDEAPEGDDVLPQKSMDVLSRMDEVLALGPDDPDRPDILDDPPRKLLLASQVLQVVNVHTVKDRYLFLFNDILVIAKPIITHGVHATLDMRYIVKSIVSLDKLAISGFGEEPTTEPERHPVVTNFIQRFAEDPSAACSYLVERSTSRVDSMTLASLIFKTPELDKAQVGHLLAGNEKLINAFIDRFHFTGVRIDQALRMFLLSLRLPTEPTSCERLLQGFARRYHDANQDVVTYHRDLAVDLVFAIMQFNDALYSTFGFALPNHAITRDTFLSAFQSKDPRNLVSVTLLSDIYASIRSAPLVQALSADESALAREVSVTPSRIPPKLTYNAWSDKIYIRIPSPDPRFQIRLLGEGLEFDPPVLDYTKSNEGSFRVRGVSLGTKSLLFDRVGTNAALYAELGNTRYFTVERAFMRNTFHVAFVSHTGLKRKYCFSVQDPEVRARWGKTFARQIRMTKNIKSQPITGTRQQIRQTAEAVSIQVLRDALIPPDDKLALTSTNLSSGIKSLSGAGQQQSLDNNQHSSSNAGGGDRRRSGSVSVAYTQHAMKEEYDLGPLQATRGGNPTDRQSGMVDVQTGKELVLLCRQNSLMPGLLELLQAGKGADSGEGGGGSVRGIDSDGGLGRTGSGRSKGVRV</sequence>
<dbReference type="GeneID" id="92179998"/>
<gene>
    <name evidence="3" type="ORF">IAR55_002740</name>
</gene>
<dbReference type="Gene3D" id="1.10.220.20">
    <property type="match status" value="1"/>
</dbReference>
<dbReference type="Gene3D" id="2.30.29.30">
    <property type="entry name" value="Pleckstrin-homology domain (PH domain)/Phosphotyrosine-binding domain (PTB)"/>
    <property type="match status" value="1"/>
</dbReference>
<dbReference type="SUPFAM" id="SSF50729">
    <property type="entry name" value="PH domain-like"/>
    <property type="match status" value="1"/>
</dbReference>
<dbReference type="SUPFAM" id="SSF48425">
    <property type="entry name" value="Sec7 domain"/>
    <property type="match status" value="1"/>
</dbReference>
<feature type="compositionally biased region" description="Polar residues" evidence="1">
    <location>
        <begin position="1"/>
        <end position="20"/>
    </location>
</feature>
<feature type="compositionally biased region" description="Polar residues" evidence="1">
    <location>
        <begin position="729"/>
        <end position="744"/>
    </location>
</feature>
<feature type="compositionally biased region" description="Polar residues" evidence="1">
    <location>
        <begin position="310"/>
        <end position="319"/>
    </location>
</feature>
<dbReference type="PROSITE" id="PS50190">
    <property type="entry name" value="SEC7"/>
    <property type="match status" value="1"/>
</dbReference>
<feature type="compositionally biased region" description="Polar residues" evidence="1">
    <location>
        <begin position="426"/>
        <end position="435"/>
    </location>
</feature>
<dbReference type="PANTHER" id="PTHR10663:SF405">
    <property type="entry name" value="ARF GUANINE NUCLEOTIDE EXCHANGE FACTOR SYT1"/>
    <property type="match status" value="1"/>
</dbReference>
<feature type="compositionally biased region" description="Polar residues" evidence="1">
    <location>
        <begin position="287"/>
        <end position="301"/>
    </location>
</feature>
<feature type="compositionally biased region" description="Basic and acidic residues" evidence="1">
    <location>
        <begin position="643"/>
        <end position="653"/>
    </location>
</feature>
<evidence type="ECO:0000256" key="1">
    <source>
        <dbReference type="SAM" id="MobiDB-lite"/>
    </source>
</evidence>
<feature type="compositionally biased region" description="Acidic residues" evidence="1">
    <location>
        <begin position="469"/>
        <end position="501"/>
    </location>
</feature>
<feature type="compositionally biased region" description="Low complexity" evidence="1">
    <location>
        <begin position="934"/>
        <end position="943"/>
    </location>
</feature>
<feature type="region of interest" description="Disordered" evidence="1">
    <location>
        <begin position="1"/>
        <end position="125"/>
    </location>
</feature>
<dbReference type="RefSeq" id="XP_066803354.1">
    <property type="nucleotide sequence ID" value="XM_066945853.1"/>
</dbReference>
<dbReference type="PANTHER" id="PTHR10663">
    <property type="entry name" value="GUANYL-NUCLEOTIDE EXCHANGE FACTOR"/>
    <property type="match status" value="1"/>
</dbReference>
<feature type="region of interest" description="Disordered" evidence="1">
    <location>
        <begin position="184"/>
        <end position="265"/>
    </location>
</feature>
<organism evidence="3 4">
    <name type="scientific">Kwoniella newhampshirensis</name>
    <dbReference type="NCBI Taxonomy" id="1651941"/>
    <lineage>
        <taxon>Eukaryota</taxon>
        <taxon>Fungi</taxon>
        <taxon>Dikarya</taxon>
        <taxon>Basidiomycota</taxon>
        <taxon>Agaricomycotina</taxon>
        <taxon>Tremellomycetes</taxon>
        <taxon>Tremellales</taxon>
        <taxon>Cryptococcaceae</taxon>
        <taxon>Kwoniella</taxon>
    </lineage>
</organism>
<feature type="region of interest" description="Disordered" evidence="1">
    <location>
        <begin position="131"/>
        <end position="150"/>
    </location>
</feature>
<proteinExistence type="predicted"/>
<feature type="compositionally biased region" description="Basic and acidic residues" evidence="1">
    <location>
        <begin position="320"/>
        <end position="329"/>
    </location>
</feature>
<reference evidence="3 4" key="1">
    <citation type="journal article" date="2024" name="bioRxiv">
        <title>Comparative genomics of Cryptococcus and Kwoniella reveals pathogenesis evolution and contrasting karyotype dynamics via intercentromeric recombination or chromosome fusion.</title>
        <authorList>
            <person name="Coelho M.A."/>
            <person name="David-Palma M."/>
            <person name="Shea T."/>
            <person name="Bowers K."/>
            <person name="McGinley-Smith S."/>
            <person name="Mohammad A.W."/>
            <person name="Gnirke A."/>
            <person name="Yurkov A.M."/>
            <person name="Nowrousian M."/>
            <person name="Sun S."/>
            <person name="Cuomo C.A."/>
            <person name="Heitman J."/>
        </authorList>
    </citation>
    <scope>NUCLEOTIDE SEQUENCE [LARGE SCALE GENOMIC DNA]</scope>
    <source>
        <strain evidence="3 4">CBS 13917</strain>
    </source>
</reference>
<dbReference type="Proteomes" id="UP001388673">
    <property type="component" value="Unassembled WGS sequence"/>
</dbReference>
<feature type="region of interest" description="Disordered" evidence="1">
    <location>
        <begin position="1474"/>
        <end position="1539"/>
    </location>
</feature>
<feature type="compositionally biased region" description="Acidic residues" evidence="1">
    <location>
        <begin position="966"/>
        <end position="979"/>
    </location>
</feature>
<dbReference type="InterPro" id="IPR011993">
    <property type="entry name" value="PH-like_dom_sf"/>
</dbReference>
<feature type="compositionally biased region" description="Low complexity" evidence="1">
    <location>
        <begin position="684"/>
        <end position="695"/>
    </location>
</feature>
<feature type="compositionally biased region" description="Basic and acidic residues" evidence="1">
    <location>
        <begin position="605"/>
        <end position="617"/>
    </location>
</feature>
<dbReference type="SMART" id="SM00222">
    <property type="entry name" value="Sec7"/>
    <property type="match status" value="1"/>
</dbReference>
<dbReference type="InterPro" id="IPR035999">
    <property type="entry name" value="Sec7_dom_sf"/>
</dbReference>
<dbReference type="EMBL" id="JBCAWK010000005">
    <property type="protein sequence ID" value="KAK8858513.1"/>
    <property type="molecule type" value="Genomic_DNA"/>
</dbReference>
<feature type="compositionally biased region" description="Gly residues" evidence="1">
    <location>
        <begin position="1572"/>
        <end position="1595"/>
    </location>
</feature>
<protein>
    <recommendedName>
        <fullName evidence="2">SEC7 domain-containing protein</fullName>
    </recommendedName>
</protein>
<feature type="region of interest" description="Disordered" evidence="1">
    <location>
        <begin position="287"/>
        <end position="329"/>
    </location>
</feature>
<feature type="compositionally biased region" description="Low complexity" evidence="1">
    <location>
        <begin position="821"/>
        <end position="835"/>
    </location>
</feature>
<evidence type="ECO:0000259" key="2">
    <source>
        <dbReference type="PROSITE" id="PS50190"/>
    </source>
</evidence>
<dbReference type="InterPro" id="IPR023394">
    <property type="entry name" value="Sec7_C_sf"/>
</dbReference>
<evidence type="ECO:0000313" key="3">
    <source>
        <dbReference type="EMBL" id="KAK8858513.1"/>
    </source>
</evidence>
<feature type="compositionally biased region" description="Polar residues" evidence="1">
    <location>
        <begin position="133"/>
        <end position="150"/>
    </location>
</feature>
<evidence type="ECO:0000313" key="4">
    <source>
        <dbReference type="Proteomes" id="UP001388673"/>
    </source>
</evidence>
<feature type="compositionally biased region" description="Polar residues" evidence="1">
    <location>
        <begin position="751"/>
        <end position="772"/>
    </location>
</feature>
<feature type="compositionally biased region" description="Gly residues" evidence="1">
    <location>
        <begin position="550"/>
        <end position="559"/>
    </location>
</feature>
<feature type="compositionally biased region" description="Low complexity" evidence="1">
    <location>
        <begin position="625"/>
        <end position="634"/>
    </location>
</feature>
<feature type="domain" description="SEC7" evidence="2">
    <location>
        <begin position="1081"/>
        <end position="1269"/>
    </location>
</feature>
<dbReference type="InterPro" id="IPR000904">
    <property type="entry name" value="Sec7_dom"/>
</dbReference>
<feature type="compositionally biased region" description="Low complexity" evidence="1">
    <location>
        <begin position="517"/>
        <end position="538"/>
    </location>
</feature>
<name>A0AAW0YRS2_9TREE</name>
<dbReference type="GO" id="GO:0005085">
    <property type="term" value="F:guanyl-nucleotide exchange factor activity"/>
    <property type="evidence" value="ECO:0007669"/>
    <property type="project" value="InterPro"/>
</dbReference>
<comment type="caution">
    <text evidence="3">The sequence shown here is derived from an EMBL/GenBank/DDBJ whole genome shotgun (WGS) entry which is preliminary data.</text>
</comment>
<dbReference type="GO" id="GO:0032012">
    <property type="term" value="P:regulation of ARF protein signal transduction"/>
    <property type="evidence" value="ECO:0007669"/>
    <property type="project" value="InterPro"/>
</dbReference>
<accession>A0AAW0YRS2</accession>
<dbReference type="Gene3D" id="1.10.1000.11">
    <property type="entry name" value="Arf Nucleotide-binding Site Opener,domain 2"/>
    <property type="match status" value="1"/>
</dbReference>
<feature type="region of interest" description="Disordered" evidence="1">
    <location>
        <begin position="595"/>
        <end position="982"/>
    </location>
</feature>
<dbReference type="Pfam" id="PF01369">
    <property type="entry name" value="Sec7"/>
    <property type="match status" value="1"/>
</dbReference>
<keyword evidence="4" id="KW-1185">Reference proteome</keyword>
<feature type="compositionally biased region" description="Low complexity" evidence="1">
    <location>
        <begin position="704"/>
        <end position="728"/>
    </location>
</feature>
<feature type="region of interest" description="Disordered" evidence="1">
    <location>
        <begin position="364"/>
        <end position="583"/>
    </location>
</feature>
<feature type="compositionally biased region" description="Polar residues" evidence="1">
    <location>
        <begin position="1474"/>
        <end position="1491"/>
    </location>
</feature>
<feature type="compositionally biased region" description="Polar residues" evidence="1">
    <location>
        <begin position="873"/>
        <end position="892"/>
    </location>
</feature>
<dbReference type="KEGG" id="kne:92179998"/>
<feature type="region of interest" description="Disordered" evidence="1">
    <location>
        <begin position="1571"/>
        <end position="1604"/>
    </location>
</feature>